<name>A0AAV5JAT2_9ROSI</name>
<comment type="caution">
    <text evidence="1">The sequence shown here is derived from an EMBL/GenBank/DDBJ whole genome shotgun (WGS) entry which is preliminary data.</text>
</comment>
<proteinExistence type="predicted"/>
<evidence type="ECO:0000313" key="1">
    <source>
        <dbReference type="EMBL" id="GKV09598.1"/>
    </source>
</evidence>
<reference evidence="1 2" key="1">
    <citation type="journal article" date="2021" name="Commun. Biol.">
        <title>The genome of Shorea leprosula (Dipterocarpaceae) highlights the ecological relevance of drought in aseasonal tropical rainforests.</title>
        <authorList>
            <person name="Ng K.K.S."/>
            <person name="Kobayashi M.J."/>
            <person name="Fawcett J.A."/>
            <person name="Hatakeyama M."/>
            <person name="Paape T."/>
            <person name="Ng C.H."/>
            <person name="Ang C.C."/>
            <person name="Tnah L.H."/>
            <person name="Lee C.T."/>
            <person name="Nishiyama T."/>
            <person name="Sese J."/>
            <person name="O'Brien M.J."/>
            <person name="Copetti D."/>
            <person name="Mohd Noor M.I."/>
            <person name="Ong R.C."/>
            <person name="Putra M."/>
            <person name="Sireger I.Z."/>
            <person name="Indrioko S."/>
            <person name="Kosugi Y."/>
            <person name="Izuno A."/>
            <person name="Isagi Y."/>
            <person name="Lee S.L."/>
            <person name="Shimizu K.K."/>
        </authorList>
    </citation>
    <scope>NUCLEOTIDE SEQUENCE [LARGE SCALE GENOMIC DNA]</scope>
    <source>
        <strain evidence="1">214</strain>
    </source>
</reference>
<evidence type="ECO:0000313" key="2">
    <source>
        <dbReference type="Proteomes" id="UP001054252"/>
    </source>
</evidence>
<sequence>MTAVANITISGSHAHPTHIVVGRASCHLIIHSVMMMMMRMPPWLVVVVATGDHDQQQDGCGDLAIWLQLAGPC</sequence>
<organism evidence="1 2">
    <name type="scientific">Rubroshorea leprosula</name>
    <dbReference type="NCBI Taxonomy" id="152421"/>
    <lineage>
        <taxon>Eukaryota</taxon>
        <taxon>Viridiplantae</taxon>
        <taxon>Streptophyta</taxon>
        <taxon>Embryophyta</taxon>
        <taxon>Tracheophyta</taxon>
        <taxon>Spermatophyta</taxon>
        <taxon>Magnoliopsida</taxon>
        <taxon>eudicotyledons</taxon>
        <taxon>Gunneridae</taxon>
        <taxon>Pentapetalae</taxon>
        <taxon>rosids</taxon>
        <taxon>malvids</taxon>
        <taxon>Malvales</taxon>
        <taxon>Dipterocarpaceae</taxon>
        <taxon>Rubroshorea</taxon>
    </lineage>
</organism>
<dbReference type="EMBL" id="BPVZ01000030">
    <property type="protein sequence ID" value="GKV09598.1"/>
    <property type="molecule type" value="Genomic_DNA"/>
</dbReference>
<protein>
    <submittedName>
        <fullName evidence="1">Uncharacterized protein</fullName>
    </submittedName>
</protein>
<dbReference type="AlphaFoldDB" id="A0AAV5JAT2"/>
<accession>A0AAV5JAT2</accession>
<keyword evidence="2" id="KW-1185">Reference proteome</keyword>
<gene>
    <name evidence="1" type="ORF">SLEP1_g21074</name>
</gene>
<dbReference type="Proteomes" id="UP001054252">
    <property type="component" value="Unassembled WGS sequence"/>
</dbReference>